<protein>
    <submittedName>
        <fullName evidence="10">Syntaxin</fullName>
    </submittedName>
</protein>
<dbReference type="GO" id="GO:0006890">
    <property type="term" value="P:retrograde vesicle-mediated transport, Golgi to endoplasmic reticulum"/>
    <property type="evidence" value="ECO:0007669"/>
    <property type="project" value="TreeGrafter"/>
</dbReference>
<reference evidence="10 11" key="1">
    <citation type="submission" date="2015-04" db="EMBL/GenBank/DDBJ databases">
        <authorList>
            <person name="Heijne W.H."/>
            <person name="Fedorova N.D."/>
            <person name="Nierman W.C."/>
            <person name="Vollebregt A.W."/>
            <person name="Zhao Z."/>
            <person name="Wu L."/>
            <person name="Kumar M."/>
            <person name="Stam H."/>
            <person name="van den Berg M.A."/>
            <person name="Pel H.J."/>
        </authorList>
    </citation>
    <scope>NUCLEOTIDE SEQUENCE [LARGE SCALE GENOMIC DNA]</scope>
    <source>
        <strain evidence="10 11">CBS 393.64</strain>
    </source>
</reference>
<dbReference type="AlphaFoldDB" id="A0A0F4YS75"/>
<evidence type="ECO:0000256" key="6">
    <source>
        <dbReference type="ARBA" id="ARBA00022989"/>
    </source>
</evidence>
<feature type="compositionally biased region" description="Low complexity" evidence="9">
    <location>
        <begin position="61"/>
        <end position="88"/>
    </location>
</feature>
<keyword evidence="8" id="KW-0472">Membrane</keyword>
<dbReference type="GeneID" id="25317212"/>
<accession>A0A0F4YS75</accession>
<evidence type="ECO:0000256" key="5">
    <source>
        <dbReference type="ARBA" id="ARBA00022927"/>
    </source>
</evidence>
<dbReference type="EMBL" id="LASV01000204">
    <property type="protein sequence ID" value="KKA21109.1"/>
    <property type="molecule type" value="Genomic_DNA"/>
</dbReference>
<gene>
    <name evidence="10" type="ORF">T310_4865</name>
</gene>
<keyword evidence="11" id="KW-1185">Reference proteome</keyword>
<dbReference type="PANTHER" id="PTHR15959">
    <property type="entry name" value="SYNTAXIN-18"/>
    <property type="match status" value="1"/>
</dbReference>
<evidence type="ECO:0000256" key="8">
    <source>
        <dbReference type="ARBA" id="ARBA00023136"/>
    </source>
</evidence>
<dbReference type="GO" id="GO:0005783">
    <property type="term" value="C:endoplasmic reticulum"/>
    <property type="evidence" value="ECO:0007669"/>
    <property type="project" value="TreeGrafter"/>
</dbReference>
<sequence>MTDLTPSINQLLRERHAEAAVIPERHARAASTETVNEFLKEAYRISIRHSYLSIATAPAVSSSSSSSTTAKPAYSSRRTLSTSSTQQTKTKHLTDAERDSIDSSTALLLRDLSSSISNLSSAESLRQETEETLLRKKYGHANNSVLWRWAAGGGGALSARKTPEQERDEEAARTIRTVRESILWYLRRALEEAAEVQRGMVEKRIERVREREKSVLYKAGGTSPTAVTATATTFEGAAGAGEWTGVRDTALTMSEGEVADIESQLSPEQLQLFAEENDAMLKQYEDTLSKVQYVALSPGISAQISPPNPYGLDIDIDIDIDDDANPRQPPGHAGRVHQPAGDRRRDHVGERQPGQQGAETGDGAAEHGAAGVLGDGGVVMVIISFDSSQSVSQGQFKELAFLNGMEYYY</sequence>
<evidence type="ECO:0000256" key="1">
    <source>
        <dbReference type="ARBA" id="ARBA00004211"/>
    </source>
</evidence>
<comment type="caution">
    <text evidence="10">The sequence shown here is derived from an EMBL/GenBank/DDBJ whole genome shotgun (WGS) entry which is preliminary data.</text>
</comment>
<feature type="region of interest" description="Disordered" evidence="9">
    <location>
        <begin position="61"/>
        <end position="97"/>
    </location>
</feature>
<evidence type="ECO:0000256" key="2">
    <source>
        <dbReference type="ARBA" id="ARBA00009063"/>
    </source>
</evidence>
<feature type="compositionally biased region" description="Basic and acidic residues" evidence="9">
    <location>
        <begin position="340"/>
        <end position="350"/>
    </location>
</feature>
<keyword evidence="5" id="KW-0653">Protein transport</keyword>
<evidence type="ECO:0000256" key="9">
    <source>
        <dbReference type="SAM" id="MobiDB-lite"/>
    </source>
</evidence>
<dbReference type="STRING" id="1408163.A0A0F4YS75"/>
<evidence type="ECO:0000256" key="4">
    <source>
        <dbReference type="ARBA" id="ARBA00022692"/>
    </source>
</evidence>
<comment type="similarity">
    <text evidence="2">Belongs to the syntaxin family.</text>
</comment>
<dbReference type="GO" id="GO:0015031">
    <property type="term" value="P:protein transport"/>
    <property type="evidence" value="ECO:0007669"/>
    <property type="project" value="UniProtKB-KW"/>
</dbReference>
<evidence type="ECO:0000256" key="3">
    <source>
        <dbReference type="ARBA" id="ARBA00022448"/>
    </source>
</evidence>
<keyword evidence="3" id="KW-0813">Transport</keyword>
<proteinExistence type="inferred from homology"/>
<evidence type="ECO:0000256" key="7">
    <source>
        <dbReference type="ARBA" id="ARBA00023054"/>
    </source>
</evidence>
<comment type="subcellular location">
    <subcellularLocation>
        <location evidence="1">Membrane</location>
        <topology evidence="1">Single-pass type IV membrane protein</topology>
    </subcellularLocation>
</comment>
<keyword evidence="4" id="KW-0812">Transmembrane</keyword>
<organism evidence="10 11">
    <name type="scientific">Rasamsonia emersonii (strain ATCC 16479 / CBS 393.64 / IMI 116815)</name>
    <dbReference type="NCBI Taxonomy" id="1408163"/>
    <lineage>
        <taxon>Eukaryota</taxon>
        <taxon>Fungi</taxon>
        <taxon>Dikarya</taxon>
        <taxon>Ascomycota</taxon>
        <taxon>Pezizomycotina</taxon>
        <taxon>Eurotiomycetes</taxon>
        <taxon>Eurotiomycetidae</taxon>
        <taxon>Eurotiales</taxon>
        <taxon>Trichocomaceae</taxon>
        <taxon>Rasamsonia</taxon>
    </lineage>
</organism>
<dbReference type="Proteomes" id="UP000053958">
    <property type="component" value="Unassembled WGS sequence"/>
</dbReference>
<evidence type="ECO:0000313" key="10">
    <source>
        <dbReference type="EMBL" id="KKA21109.1"/>
    </source>
</evidence>
<dbReference type="GO" id="GO:0031201">
    <property type="term" value="C:SNARE complex"/>
    <property type="evidence" value="ECO:0007669"/>
    <property type="project" value="TreeGrafter"/>
</dbReference>
<evidence type="ECO:0000313" key="11">
    <source>
        <dbReference type="Proteomes" id="UP000053958"/>
    </source>
</evidence>
<feature type="region of interest" description="Disordered" evidence="9">
    <location>
        <begin position="318"/>
        <end position="369"/>
    </location>
</feature>
<keyword evidence="7" id="KW-0175">Coiled coil</keyword>
<keyword evidence="6" id="KW-1133">Transmembrane helix</keyword>
<dbReference type="RefSeq" id="XP_013327721.1">
    <property type="nucleotide sequence ID" value="XM_013472267.1"/>
</dbReference>
<name>A0A0F4YS75_RASE3</name>
<dbReference type="PANTHER" id="PTHR15959:SF0">
    <property type="entry name" value="SYNTAXIN-18"/>
    <property type="match status" value="1"/>
</dbReference>
<dbReference type="OrthoDB" id="342981at2759"/>